<reference evidence="4 5" key="1">
    <citation type="submission" date="2019-10" db="EMBL/GenBank/DDBJ databases">
        <title>A soil myxobacterium in the family Polyangiaceae.</title>
        <authorList>
            <person name="Li Y."/>
            <person name="Wang J."/>
        </authorList>
    </citation>
    <scope>NUCLEOTIDE SEQUENCE [LARGE SCALE GENOMIC DNA]</scope>
    <source>
        <strain evidence="4 5">DSM 14734</strain>
    </source>
</reference>
<sequence>MATMKADELHDPPMPLDPPRPDSVPPLASTLVEAPSAPRPGRRVMGEAALVISALATAATLVLSVTIPPERRLEARRLAALVPAPPPPRTLAPDDEDEEPGTLAEQRARLFERMREDLGLSEMQIDAVRAVFDASPVLGQGNPAISRHPMSRSECRRLRIEAGITEANVPACGGPSMVPLYDPSSGQTAADARVCMDQLEFPNVPCEYPVVHVRASEAAALCRAVGKRICDTHEWEGACAGAVRAPEVEYEWGRPRDEATWYHNLEREKVWAYGAVKNHALCGTASSRTPGCPGGGYDHCGSNTYPAGAFPACVSPLGVFDLHGNAAEHMNMPTLPGELAARGGLGFTEMKGSWFVFSTIEAHEDDCRWRAPSWHETRLTSESSHWNYHLGFRCCKDL</sequence>
<dbReference type="OrthoDB" id="9804878at2"/>
<dbReference type="Proteomes" id="UP000440224">
    <property type="component" value="Unassembled WGS sequence"/>
</dbReference>
<comment type="caution">
    <text evidence="4">The sequence shown here is derived from an EMBL/GenBank/DDBJ whole genome shotgun (WGS) entry which is preliminary data.</text>
</comment>
<dbReference type="SUPFAM" id="SSF56436">
    <property type="entry name" value="C-type lectin-like"/>
    <property type="match status" value="1"/>
</dbReference>
<gene>
    <name evidence="4" type="ORF">GF068_41730</name>
</gene>
<feature type="compositionally biased region" description="Basic and acidic residues" evidence="1">
    <location>
        <begin position="1"/>
        <end position="11"/>
    </location>
</feature>
<proteinExistence type="predicted"/>
<keyword evidence="5" id="KW-1185">Reference proteome</keyword>
<evidence type="ECO:0000256" key="1">
    <source>
        <dbReference type="SAM" id="MobiDB-lite"/>
    </source>
</evidence>
<keyword evidence="2" id="KW-1133">Transmembrane helix</keyword>
<dbReference type="Gene3D" id="3.90.1580.10">
    <property type="entry name" value="paralog of FGE (formylglycine-generating enzyme)"/>
    <property type="match status" value="1"/>
</dbReference>
<name>A0A6N7Q1Q0_9BACT</name>
<keyword evidence="2" id="KW-0472">Membrane</keyword>
<evidence type="ECO:0000256" key="2">
    <source>
        <dbReference type="SAM" id="Phobius"/>
    </source>
</evidence>
<protein>
    <submittedName>
        <fullName evidence="4">SUMF1/EgtB/PvdO family nonheme iron enzyme</fullName>
    </submittedName>
</protein>
<feature type="region of interest" description="Disordered" evidence="1">
    <location>
        <begin position="83"/>
        <end position="102"/>
    </location>
</feature>
<feature type="domain" description="Sulfatase-modifying factor enzyme-like" evidence="3">
    <location>
        <begin position="207"/>
        <end position="331"/>
    </location>
</feature>
<dbReference type="AlphaFoldDB" id="A0A6N7Q1Q0"/>
<keyword evidence="2" id="KW-0812">Transmembrane</keyword>
<dbReference type="InterPro" id="IPR016187">
    <property type="entry name" value="CTDL_fold"/>
</dbReference>
<dbReference type="InterPro" id="IPR042095">
    <property type="entry name" value="SUMF_sf"/>
</dbReference>
<feature type="transmembrane region" description="Helical" evidence="2">
    <location>
        <begin position="48"/>
        <end position="67"/>
    </location>
</feature>
<feature type="region of interest" description="Disordered" evidence="1">
    <location>
        <begin position="1"/>
        <end position="41"/>
    </location>
</feature>
<dbReference type="InterPro" id="IPR005532">
    <property type="entry name" value="SUMF_dom"/>
</dbReference>
<evidence type="ECO:0000313" key="4">
    <source>
        <dbReference type="EMBL" id="MRG98392.1"/>
    </source>
</evidence>
<accession>A0A6N7Q1Q0</accession>
<evidence type="ECO:0000313" key="5">
    <source>
        <dbReference type="Proteomes" id="UP000440224"/>
    </source>
</evidence>
<dbReference type="EMBL" id="WJIE01000030">
    <property type="protein sequence ID" value="MRG98392.1"/>
    <property type="molecule type" value="Genomic_DNA"/>
</dbReference>
<feature type="compositionally biased region" description="Pro residues" evidence="1">
    <location>
        <begin position="12"/>
        <end position="24"/>
    </location>
</feature>
<dbReference type="Pfam" id="PF03781">
    <property type="entry name" value="FGE-sulfatase"/>
    <property type="match status" value="1"/>
</dbReference>
<evidence type="ECO:0000259" key="3">
    <source>
        <dbReference type="Pfam" id="PF03781"/>
    </source>
</evidence>
<organism evidence="4 5">
    <name type="scientific">Polyangium spumosum</name>
    <dbReference type="NCBI Taxonomy" id="889282"/>
    <lineage>
        <taxon>Bacteria</taxon>
        <taxon>Pseudomonadati</taxon>
        <taxon>Myxococcota</taxon>
        <taxon>Polyangia</taxon>
        <taxon>Polyangiales</taxon>
        <taxon>Polyangiaceae</taxon>
        <taxon>Polyangium</taxon>
    </lineage>
</organism>